<dbReference type="AlphaFoldDB" id="A0A2I0B6I8"/>
<dbReference type="OrthoDB" id="1875894at2759"/>
<feature type="region of interest" description="Disordered" evidence="1">
    <location>
        <begin position="83"/>
        <end position="155"/>
    </location>
</feature>
<dbReference type="PANTHER" id="PTHR33401">
    <property type="entry name" value="LIGHT-HARVESTING COMPLEX-LIKE PROTEIN OHP2, CHLOROPLASTIC"/>
    <property type="match status" value="1"/>
</dbReference>
<evidence type="ECO:0000313" key="3">
    <source>
        <dbReference type="Proteomes" id="UP000236161"/>
    </source>
</evidence>
<dbReference type="Proteomes" id="UP000236161">
    <property type="component" value="Unassembled WGS sequence"/>
</dbReference>
<evidence type="ECO:0000313" key="2">
    <source>
        <dbReference type="EMBL" id="PKA63417.1"/>
    </source>
</evidence>
<proteinExistence type="predicted"/>
<protein>
    <submittedName>
        <fullName evidence="2">Uncharacterized protein</fullName>
    </submittedName>
</protein>
<accession>A0A2I0B6I8</accession>
<keyword evidence="3" id="KW-1185">Reference proteome</keyword>
<organism evidence="2 3">
    <name type="scientific">Apostasia shenzhenica</name>
    <dbReference type="NCBI Taxonomy" id="1088818"/>
    <lineage>
        <taxon>Eukaryota</taxon>
        <taxon>Viridiplantae</taxon>
        <taxon>Streptophyta</taxon>
        <taxon>Embryophyta</taxon>
        <taxon>Tracheophyta</taxon>
        <taxon>Spermatophyta</taxon>
        <taxon>Magnoliopsida</taxon>
        <taxon>Liliopsida</taxon>
        <taxon>Asparagales</taxon>
        <taxon>Orchidaceae</taxon>
        <taxon>Apostasioideae</taxon>
        <taxon>Apostasia</taxon>
    </lineage>
</organism>
<dbReference type="EMBL" id="KZ451908">
    <property type="protein sequence ID" value="PKA63417.1"/>
    <property type="molecule type" value="Genomic_DNA"/>
</dbReference>
<sequence>MLFSVEGGGFFSSSAIGYSKGLALLLLGPRNEGKPMKVAPWNKYQLVEQEDFPDFQLASLKIGTPRSCASFICFGRASTGTDGQFPPKVGPMHQSDISDPPLASDNITSTSSDKMNDSDGKACLRSSLKKHPANSSSDSSGLVGVSSSNDRRKVQWTDAYGRELAHIREFECSEDDASDDEYRNGENRNCQCVIQ</sequence>
<gene>
    <name evidence="2" type="ORF">AXF42_Ash005312</name>
</gene>
<reference evidence="2 3" key="1">
    <citation type="journal article" date="2017" name="Nature">
        <title>The Apostasia genome and the evolution of orchids.</title>
        <authorList>
            <person name="Zhang G.Q."/>
            <person name="Liu K.W."/>
            <person name="Li Z."/>
            <person name="Lohaus R."/>
            <person name="Hsiao Y.Y."/>
            <person name="Niu S.C."/>
            <person name="Wang J.Y."/>
            <person name="Lin Y.C."/>
            <person name="Xu Q."/>
            <person name="Chen L.J."/>
            <person name="Yoshida K."/>
            <person name="Fujiwara S."/>
            <person name="Wang Z.W."/>
            <person name="Zhang Y.Q."/>
            <person name="Mitsuda N."/>
            <person name="Wang M."/>
            <person name="Liu G.H."/>
            <person name="Pecoraro L."/>
            <person name="Huang H.X."/>
            <person name="Xiao X.J."/>
            <person name="Lin M."/>
            <person name="Wu X.Y."/>
            <person name="Wu W.L."/>
            <person name="Chen Y.Y."/>
            <person name="Chang S.B."/>
            <person name="Sakamoto S."/>
            <person name="Ohme-Takagi M."/>
            <person name="Yagi M."/>
            <person name="Zeng S.J."/>
            <person name="Shen C.Y."/>
            <person name="Yeh C.M."/>
            <person name="Luo Y.B."/>
            <person name="Tsai W.C."/>
            <person name="Van de Peer Y."/>
            <person name="Liu Z.J."/>
        </authorList>
    </citation>
    <scope>NUCLEOTIDE SEQUENCE [LARGE SCALE GENOMIC DNA]</scope>
    <source>
        <strain evidence="3">cv. Shenzhen</strain>
        <tissue evidence="2">Stem</tissue>
    </source>
</reference>
<dbReference type="STRING" id="1088818.A0A2I0B6I8"/>
<dbReference type="PANTHER" id="PTHR33401:SF3">
    <property type="entry name" value="LOW AFFINITY POTASSIUM TRANSPORT SYSTEM PROTEIN"/>
    <property type="match status" value="1"/>
</dbReference>
<evidence type="ECO:0000256" key="1">
    <source>
        <dbReference type="SAM" id="MobiDB-lite"/>
    </source>
</evidence>
<name>A0A2I0B6I8_9ASPA</name>
<feature type="compositionally biased region" description="Low complexity" evidence="1">
    <location>
        <begin position="134"/>
        <end position="148"/>
    </location>
</feature>